<dbReference type="eggNOG" id="COG2304">
    <property type="taxonomic scope" value="Bacteria"/>
</dbReference>
<dbReference type="AlphaFoldDB" id="A0A1I7KQH4"/>
<sequence>MGGQQAVIRQLLVITDGCSNVGIDPVAAAAEARRRGVVVNVIGVVDKGDMGRHGREEAMSIADAGGGMCRVVEPSLLSATAQMMTQQTVQMTLQQVVNQELMQVMGKSAEDLPPVERSRVMQVVDKLEEELSLHVVVAVDTSASMKDKMATVREAIRDLAFSLQARQGESRVAVLAFPGSGDEPVRLVQPFSEQLNVTALENMLVARGGTPTGPAIERGLALFDEIRGRDEEDRPPTADDQPVRRWGDEAVAP</sequence>
<organism evidence="3 4">
    <name type="scientific">Alicyclobacillus macrosporangiidus</name>
    <dbReference type="NCBI Taxonomy" id="392015"/>
    <lineage>
        <taxon>Bacteria</taxon>
        <taxon>Bacillati</taxon>
        <taxon>Bacillota</taxon>
        <taxon>Bacilli</taxon>
        <taxon>Bacillales</taxon>
        <taxon>Alicyclobacillaceae</taxon>
        <taxon>Alicyclobacillus</taxon>
    </lineage>
</organism>
<proteinExistence type="predicted"/>
<feature type="domain" description="VWFA" evidence="2">
    <location>
        <begin position="1"/>
        <end position="101"/>
    </location>
</feature>
<dbReference type="RefSeq" id="WP_074954698.1">
    <property type="nucleotide sequence ID" value="NZ_FPBV01000018.1"/>
</dbReference>
<reference evidence="4" key="1">
    <citation type="submission" date="2016-10" db="EMBL/GenBank/DDBJ databases">
        <authorList>
            <person name="Varghese N."/>
        </authorList>
    </citation>
    <scope>NUCLEOTIDE SEQUENCE [LARGE SCALE GENOMIC DNA]</scope>
    <source>
        <strain evidence="4">DSM 17980</strain>
    </source>
</reference>
<accession>A0A1I7KQH4</accession>
<evidence type="ECO:0000313" key="4">
    <source>
        <dbReference type="Proteomes" id="UP000183508"/>
    </source>
</evidence>
<dbReference type="Proteomes" id="UP000183508">
    <property type="component" value="Unassembled WGS sequence"/>
</dbReference>
<dbReference type="EMBL" id="FPBV01000018">
    <property type="protein sequence ID" value="SFU99659.1"/>
    <property type="molecule type" value="Genomic_DNA"/>
</dbReference>
<name>A0A1I7KQH4_9BACL</name>
<evidence type="ECO:0000259" key="2">
    <source>
        <dbReference type="PROSITE" id="PS50234"/>
    </source>
</evidence>
<dbReference type="Gene3D" id="3.40.50.410">
    <property type="entry name" value="von Willebrand factor, type A domain"/>
    <property type="match status" value="1"/>
</dbReference>
<keyword evidence="4" id="KW-1185">Reference proteome</keyword>
<dbReference type="PROSITE" id="PS50234">
    <property type="entry name" value="VWFA"/>
    <property type="match status" value="1"/>
</dbReference>
<dbReference type="InterPro" id="IPR036465">
    <property type="entry name" value="vWFA_dom_sf"/>
</dbReference>
<dbReference type="SUPFAM" id="SSF53300">
    <property type="entry name" value="vWA-like"/>
    <property type="match status" value="2"/>
</dbReference>
<evidence type="ECO:0000313" key="3">
    <source>
        <dbReference type="EMBL" id="SFU99659.1"/>
    </source>
</evidence>
<dbReference type="Pfam" id="PF00092">
    <property type="entry name" value="VWA"/>
    <property type="match status" value="1"/>
</dbReference>
<dbReference type="CDD" id="cd00198">
    <property type="entry name" value="vWFA"/>
    <property type="match status" value="1"/>
</dbReference>
<dbReference type="STRING" id="392015.SAMN05421543_11813"/>
<evidence type="ECO:0000256" key="1">
    <source>
        <dbReference type="SAM" id="MobiDB-lite"/>
    </source>
</evidence>
<protein>
    <submittedName>
        <fullName evidence="3">Ca-activated chloride channel family protein</fullName>
    </submittedName>
</protein>
<dbReference type="OrthoDB" id="2960279at2"/>
<gene>
    <name evidence="3" type="ORF">SAMN05421543_11813</name>
</gene>
<dbReference type="InterPro" id="IPR002035">
    <property type="entry name" value="VWF_A"/>
</dbReference>
<feature type="region of interest" description="Disordered" evidence="1">
    <location>
        <begin position="226"/>
        <end position="253"/>
    </location>
</feature>